<dbReference type="CDD" id="cd02219">
    <property type="entry name" value="cupin_YjlB-like"/>
    <property type="match status" value="1"/>
</dbReference>
<gene>
    <name evidence="5" type="ORF">C0674_11980</name>
    <name evidence="4" type="ORF">St703_23730</name>
</gene>
<evidence type="ECO:0000313" key="6">
    <source>
        <dbReference type="Proteomes" id="UP000285882"/>
    </source>
</evidence>
<name>A0A410DB21_9BACL</name>
<feature type="region of interest" description="Disordered" evidence="1">
    <location>
        <begin position="27"/>
        <end position="54"/>
    </location>
</feature>
<dbReference type="Pfam" id="PF07883">
    <property type="entry name" value="Cupin_2"/>
    <property type="match status" value="1"/>
</dbReference>
<feature type="region of interest" description="Disordered" evidence="1">
    <location>
        <begin position="182"/>
        <end position="220"/>
    </location>
</feature>
<dbReference type="InterPro" id="IPR014710">
    <property type="entry name" value="RmlC-like_jellyroll"/>
</dbReference>
<accession>A0A410DB21</accession>
<dbReference type="InterPro" id="IPR013096">
    <property type="entry name" value="Cupin_2"/>
</dbReference>
<dbReference type="EMBL" id="CP025688">
    <property type="protein sequence ID" value="QAA23263.1"/>
    <property type="molecule type" value="Genomic_DNA"/>
</dbReference>
<feature type="signal peptide" evidence="2">
    <location>
        <begin position="1"/>
        <end position="24"/>
    </location>
</feature>
<dbReference type="RefSeq" id="WP_028976996.1">
    <property type="nucleotide sequence ID" value="NZ_AP021853.1"/>
</dbReference>
<evidence type="ECO:0000256" key="2">
    <source>
        <dbReference type="SAM" id="SignalP"/>
    </source>
</evidence>
<dbReference type="PROSITE" id="PS51257">
    <property type="entry name" value="PROKAR_LIPOPROTEIN"/>
    <property type="match status" value="1"/>
</dbReference>
<dbReference type="Proteomes" id="UP000285882">
    <property type="component" value="Chromosome"/>
</dbReference>
<reference evidence="4 7" key="2">
    <citation type="submission" date="2019-09" db="EMBL/GenBank/DDBJ databases">
        <title>Complete genome sequence of Sporolactobacillus terrae 70-3.</title>
        <authorList>
            <person name="Tanaka N."/>
            <person name="Shiwa Y."/>
            <person name="Fujita N."/>
            <person name="Tanasupawat S."/>
        </authorList>
    </citation>
    <scope>NUCLEOTIDE SEQUENCE [LARGE SCALE GENOMIC DNA]</scope>
    <source>
        <strain evidence="4 7">70-3</strain>
    </source>
</reference>
<feature type="domain" description="Cupin type-2" evidence="3">
    <location>
        <begin position="111"/>
        <end position="161"/>
    </location>
</feature>
<evidence type="ECO:0000256" key="1">
    <source>
        <dbReference type="SAM" id="MobiDB-lite"/>
    </source>
</evidence>
<dbReference type="InterPro" id="IPR011051">
    <property type="entry name" value="RmlC_Cupin_sf"/>
</dbReference>
<proteinExistence type="predicted"/>
<dbReference type="InterPro" id="IPR047121">
    <property type="entry name" value="YjiB-like"/>
</dbReference>
<keyword evidence="6" id="KW-1185">Reference proteome</keyword>
<reference evidence="5 6" key="1">
    <citation type="submission" date="2018-01" db="EMBL/GenBank/DDBJ databases">
        <title>Complete genome sequencing of Sporolactobacillus terrae DLG3.</title>
        <authorList>
            <person name="Nam Y.-D."/>
            <person name="Kang J."/>
            <person name="Chung W.-H."/>
        </authorList>
    </citation>
    <scope>NUCLEOTIDE SEQUENCE [LARGE SCALE GENOMIC DNA]</scope>
    <source>
        <strain evidence="5 6">DLG3</strain>
    </source>
</reference>
<dbReference type="EMBL" id="AP021853">
    <property type="protein sequence ID" value="BBN99668.1"/>
    <property type="molecule type" value="Genomic_DNA"/>
</dbReference>
<dbReference type="PANTHER" id="PTHR36448">
    <property type="entry name" value="BLR7373 PROTEIN"/>
    <property type="match status" value="1"/>
</dbReference>
<dbReference type="Gene3D" id="2.60.120.10">
    <property type="entry name" value="Jelly Rolls"/>
    <property type="match status" value="1"/>
</dbReference>
<feature type="chain" id="PRO_5043411323" evidence="2">
    <location>
        <begin position="25"/>
        <end position="220"/>
    </location>
</feature>
<evidence type="ECO:0000259" key="3">
    <source>
        <dbReference type="Pfam" id="PF07883"/>
    </source>
</evidence>
<organism evidence="4 7">
    <name type="scientific">Sporolactobacillus terrae</name>
    <dbReference type="NCBI Taxonomy" id="269673"/>
    <lineage>
        <taxon>Bacteria</taxon>
        <taxon>Bacillati</taxon>
        <taxon>Bacillota</taxon>
        <taxon>Bacilli</taxon>
        <taxon>Bacillales</taxon>
        <taxon>Sporolactobacillaceae</taxon>
        <taxon>Sporolactobacillus</taxon>
    </lineage>
</organism>
<evidence type="ECO:0000313" key="7">
    <source>
        <dbReference type="Proteomes" id="UP000326951"/>
    </source>
</evidence>
<protein>
    <submittedName>
        <fullName evidence="5">Cupin domain-containing protein</fullName>
    </submittedName>
</protein>
<dbReference type="Proteomes" id="UP000326951">
    <property type="component" value="Chromosome"/>
</dbReference>
<evidence type="ECO:0000313" key="4">
    <source>
        <dbReference type="EMBL" id="BBN99668.1"/>
    </source>
</evidence>
<dbReference type="AlphaFoldDB" id="A0A410DB21"/>
<keyword evidence="2" id="KW-0732">Signal</keyword>
<feature type="compositionally biased region" description="Polar residues" evidence="1">
    <location>
        <begin position="37"/>
        <end position="54"/>
    </location>
</feature>
<feature type="compositionally biased region" description="Low complexity" evidence="1">
    <location>
        <begin position="27"/>
        <end position="36"/>
    </location>
</feature>
<sequence length="220" mass="23985">MQKWFHAASITPLLLLAACGGGQAASDSTSSSASKSQNTKVVQQDQSSGSRTKGSQKFVKVQTFTFKDDGTIPNNPYFQVLIYPGAFKGRTDQIVNTFKKNNWGNNWVDGVFPYHHFHSTSHEVLGVISGEATLRLGGEQGKDFKVKAGDVVVLPAGTGHKRLSASNDFSIAGGYPDGRDYDLQTKESPQYKENISKVGKAKQDPVYGEQGPLLSIWKKR</sequence>
<evidence type="ECO:0000313" key="5">
    <source>
        <dbReference type="EMBL" id="QAA23263.1"/>
    </source>
</evidence>
<dbReference type="SUPFAM" id="SSF51182">
    <property type="entry name" value="RmlC-like cupins"/>
    <property type="match status" value="1"/>
</dbReference>
<dbReference type="PANTHER" id="PTHR36448:SF2">
    <property type="entry name" value="CUPIN TYPE-1 DOMAIN-CONTAINING PROTEIN"/>
    <property type="match status" value="1"/>
</dbReference>